<evidence type="ECO:0000313" key="4">
    <source>
        <dbReference type="Proteomes" id="UP000638848"/>
    </source>
</evidence>
<dbReference type="PANTHER" id="PTHR30466:SF1">
    <property type="entry name" value="FMN REDUCTASE (NADH) RUTF"/>
    <property type="match status" value="1"/>
</dbReference>
<dbReference type="Gene3D" id="2.30.110.10">
    <property type="entry name" value="Electron Transport, Fmn-binding Protein, Chain A"/>
    <property type="match status" value="1"/>
</dbReference>
<dbReference type="AlphaFoldDB" id="A0A917GY33"/>
<keyword evidence="1" id="KW-0560">Oxidoreductase</keyword>
<feature type="domain" description="Flavin reductase like" evidence="2">
    <location>
        <begin position="28"/>
        <end position="175"/>
    </location>
</feature>
<reference evidence="3" key="2">
    <citation type="submission" date="2020-09" db="EMBL/GenBank/DDBJ databases">
        <authorList>
            <person name="Sun Q."/>
            <person name="Zhou Y."/>
        </authorList>
    </citation>
    <scope>NUCLEOTIDE SEQUENCE</scope>
    <source>
        <strain evidence="3">CGMCC 1.12187</strain>
    </source>
</reference>
<sequence length="183" mass="19154">MMTIPKTPQHNAPRPDAAEMSADFRAAFRNHPGGVAVITADAGDGPVGLTATSVCSVSIDPPAVAFSLSGISSAAPAIRRARTVVIHLLDADQLELARTFSTSGIDRFADTSTWSRLPTGEPYLLAAAAWMRGEITGTLDVGGSAVTAVRVLEVCLRSPDDETTPLVYCNRAWHRLGPGTAVA</sequence>
<accession>A0A917GY33</accession>
<dbReference type="GO" id="GO:0042602">
    <property type="term" value="F:riboflavin reductase (NADPH) activity"/>
    <property type="evidence" value="ECO:0007669"/>
    <property type="project" value="TreeGrafter"/>
</dbReference>
<protein>
    <submittedName>
        <fullName evidence="3">Flavin reductase</fullName>
    </submittedName>
</protein>
<dbReference type="GO" id="GO:0010181">
    <property type="term" value="F:FMN binding"/>
    <property type="evidence" value="ECO:0007669"/>
    <property type="project" value="InterPro"/>
</dbReference>
<name>A0A917GY33_9MICC</name>
<evidence type="ECO:0000259" key="2">
    <source>
        <dbReference type="SMART" id="SM00903"/>
    </source>
</evidence>
<dbReference type="InterPro" id="IPR050268">
    <property type="entry name" value="NADH-dep_flavin_reductase"/>
</dbReference>
<dbReference type="EMBL" id="BMEQ01000012">
    <property type="protein sequence ID" value="GGG60057.1"/>
    <property type="molecule type" value="Genomic_DNA"/>
</dbReference>
<dbReference type="SMART" id="SM00903">
    <property type="entry name" value="Flavin_Reduct"/>
    <property type="match status" value="1"/>
</dbReference>
<evidence type="ECO:0000313" key="3">
    <source>
        <dbReference type="EMBL" id="GGG60057.1"/>
    </source>
</evidence>
<organism evidence="3 4">
    <name type="scientific">Kocuria dechangensis</name>
    <dbReference type="NCBI Taxonomy" id="1176249"/>
    <lineage>
        <taxon>Bacteria</taxon>
        <taxon>Bacillati</taxon>
        <taxon>Actinomycetota</taxon>
        <taxon>Actinomycetes</taxon>
        <taxon>Micrococcales</taxon>
        <taxon>Micrococcaceae</taxon>
        <taxon>Kocuria</taxon>
    </lineage>
</organism>
<dbReference type="PANTHER" id="PTHR30466">
    <property type="entry name" value="FLAVIN REDUCTASE"/>
    <property type="match status" value="1"/>
</dbReference>
<dbReference type="InterPro" id="IPR002563">
    <property type="entry name" value="Flavin_Rdtase-like_dom"/>
</dbReference>
<evidence type="ECO:0000256" key="1">
    <source>
        <dbReference type="ARBA" id="ARBA00023002"/>
    </source>
</evidence>
<reference evidence="3" key="1">
    <citation type="journal article" date="2014" name="Int. J. Syst. Evol. Microbiol.">
        <title>Complete genome sequence of Corynebacterium casei LMG S-19264T (=DSM 44701T), isolated from a smear-ripened cheese.</title>
        <authorList>
            <consortium name="US DOE Joint Genome Institute (JGI-PGF)"/>
            <person name="Walter F."/>
            <person name="Albersmeier A."/>
            <person name="Kalinowski J."/>
            <person name="Ruckert C."/>
        </authorList>
    </citation>
    <scope>NUCLEOTIDE SEQUENCE</scope>
    <source>
        <strain evidence="3">CGMCC 1.12187</strain>
    </source>
</reference>
<comment type="caution">
    <text evidence="3">The sequence shown here is derived from an EMBL/GenBank/DDBJ whole genome shotgun (WGS) entry which is preliminary data.</text>
</comment>
<dbReference type="SUPFAM" id="SSF50475">
    <property type="entry name" value="FMN-binding split barrel"/>
    <property type="match status" value="1"/>
</dbReference>
<dbReference type="Proteomes" id="UP000638848">
    <property type="component" value="Unassembled WGS sequence"/>
</dbReference>
<gene>
    <name evidence="3" type="ORF">GCM10011374_23660</name>
</gene>
<dbReference type="InterPro" id="IPR012349">
    <property type="entry name" value="Split_barrel_FMN-bd"/>
</dbReference>
<keyword evidence="4" id="KW-1185">Reference proteome</keyword>
<dbReference type="Pfam" id="PF01613">
    <property type="entry name" value="Flavin_Reduct"/>
    <property type="match status" value="1"/>
</dbReference>
<proteinExistence type="predicted"/>